<dbReference type="Proteomes" id="UP001444071">
    <property type="component" value="Unassembled WGS sequence"/>
</dbReference>
<comment type="caution">
    <text evidence="1">The sequence shown here is derived from an EMBL/GenBank/DDBJ whole genome shotgun (WGS) entry which is preliminary data.</text>
</comment>
<gene>
    <name evidence="1" type="ORF">XENORESO_000872</name>
</gene>
<reference evidence="1 2" key="1">
    <citation type="submission" date="2021-06" db="EMBL/GenBank/DDBJ databases">
        <authorList>
            <person name="Palmer J.M."/>
        </authorList>
    </citation>
    <scope>NUCLEOTIDE SEQUENCE [LARGE SCALE GENOMIC DNA]</scope>
    <source>
        <strain evidence="1 2">XR_2019</strain>
        <tissue evidence="1">Muscle</tissue>
    </source>
</reference>
<keyword evidence="2" id="KW-1185">Reference proteome</keyword>
<evidence type="ECO:0000313" key="1">
    <source>
        <dbReference type="EMBL" id="MEQ2262926.1"/>
    </source>
</evidence>
<organism evidence="1 2">
    <name type="scientific">Xenotaenia resolanae</name>
    <dbReference type="NCBI Taxonomy" id="208358"/>
    <lineage>
        <taxon>Eukaryota</taxon>
        <taxon>Metazoa</taxon>
        <taxon>Chordata</taxon>
        <taxon>Craniata</taxon>
        <taxon>Vertebrata</taxon>
        <taxon>Euteleostomi</taxon>
        <taxon>Actinopterygii</taxon>
        <taxon>Neopterygii</taxon>
        <taxon>Teleostei</taxon>
        <taxon>Neoteleostei</taxon>
        <taxon>Acanthomorphata</taxon>
        <taxon>Ovalentaria</taxon>
        <taxon>Atherinomorphae</taxon>
        <taxon>Cyprinodontiformes</taxon>
        <taxon>Goodeidae</taxon>
        <taxon>Xenotaenia</taxon>
    </lineage>
</organism>
<proteinExistence type="predicted"/>
<sequence>MNTSPYNIVISGSGPASVDVALAHCSKGGPIGVLRKGLTTPTEAQGVENFPDAKIIDRTQMILFHCQGPLRSGRTKESHIVVADRCFSSHFLNPELTIKLHT</sequence>
<protein>
    <submittedName>
        <fullName evidence="1">Uncharacterized protein</fullName>
    </submittedName>
</protein>
<accession>A0ABV0W2S4</accession>
<dbReference type="EMBL" id="JAHRIM010021164">
    <property type="protein sequence ID" value="MEQ2262926.1"/>
    <property type="molecule type" value="Genomic_DNA"/>
</dbReference>
<evidence type="ECO:0000313" key="2">
    <source>
        <dbReference type="Proteomes" id="UP001444071"/>
    </source>
</evidence>
<name>A0ABV0W2S4_9TELE</name>